<evidence type="ECO:0000313" key="4">
    <source>
        <dbReference type="Proteomes" id="UP000051442"/>
    </source>
</evidence>
<comment type="caution">
    <text evidence="3">The sequence shown here is derived from an EMBL/GenBank/DDBJ whole genome shotgun (WGS) entry which is preliminary data.</text>
</comment>
<dbReference type="PATRIC" id="fig|1423804.4.peg.1134"/>
<dbReference type="PROSITE" id="PS51482">
    <property type="entry name" value="DEGV"/>
    <property type="match status" value="1"/>
</dbReference>
<dbReference type="Gene3D" id="3.30.1180.10">
    <property type="match status" value="1"/>
</dbReference>
<dbReference type="InterPro" id="IPR050270">
    <property type="entry name" value="DegV_domain_contain"/>
</dbReference>
<keyword evidence="4" id="KW-1185">Reference proteome</keyword>
<dbReference type="InterPro" id="IPR043168">
    <property type="entry name" value="DegV_C"/>
</dbReference>
<dbReference type="STRING" id="1423804.FD14_GL001056"/>
<proteinExistence type="predicted"/>
<evidence type="ECO:0008006" key="5">
    <source>
        <dbReference type="Google" id="ProtNLM"/>
    </source>
</evidence>
<evidence type="ECO:0000256" key="1">
    <source>
        <dbReference type="ARBA" id="ARBA00003238"/>
    </source>
</evidence>
<dbReference type="PANTHER" id="PTHR33434:SF2">
    <property type="entry name" value="FATTY ACID-BINDING PROTEIN TM_1468"/>
    <property type="match status" value="1"/>
</dbReference>
<dbReference type="PANTHER" id="PTHR33434">
    <property type="entry name" value="DEGV DOMAIN-CONTAINING PROTEIN DR_1986-RELATED"/>
    <property type="match status" value="1"/>
</dbReference>
<dbReference type="Pfam" id="PF02645">
    <property type="entry name" value="DegV"/>
    <property type="match status" value="1"/>
</dbReference>
<accession>A0A0R2EYW8</accession>
<dbReference type="SUPFAM" id="SSF82549">
    <property type="entry name" value="DAK1/DegV-like"/>
    <property type="match status" value="1"/>
</dbReference>
<dbReference type="NCBIfam" id="TIGR00762">
    <property type="entry name" value="DegV"/>
    <property type="match status" value="1"/>
</dbReference>
<sequence>MKKKRVFAMKIAVVTDSTSYLSAEECQRYHIHVVPIPVIIDGRSYNEGVDITTDDFWDKLRTSKSFPSTSQPPLGEMIQLYQQLGDDGYDTIISIHLASTISGFVNSLRQVNEHLENTHVVVYDSQITVKLMGYLAIEAAKMAAKDATVDEIIARLDAVRATIDEVFIVDDLQNLVRGGRLSNASAFIGSLLKIKPLLTFDETSHEIVAFEKVRSRKKALVRVEDIFQEALDQVDYPLRAIVIDGNDPEGGENWLKQIQTKFPNIPIERGYFGPVIGTHLGEKSLALAWMLDTDKA</sequence>
<dbReference type="GO" id="GO:0008289">
    <property type="term" value="F:lipid binding"/>
    <property type="evidence" value="ECO:0007669"/>
    <property type="project" value="UniProtKB-KW"/>
</dbReference>
<evidence type="ECO:0000313" key="3">
    <source>
        <dbReference type="EMBL" id="KRN21537.1"/>
    </source>
</evidence>
<protein>
    <recommendedName>
        <fullName evidence="5">DegV family protein</fullName>
    </recommendedName>
</protein>
<dbReference type="EMBL" id="AYZM01000112">
    <property type="protein sequence ID" value="KRN21537.1"/>
    <property type="molecule type" value="Genomic_DNA"/>
</dbReference>
<keyword evidence="2" id="KW-0446">Lipid-binding</keyword>
<dbReference type="Proteomes" id="UP000051442">
    <property type="component" value="Unassembled WGS sequence"/>
</dbReference>
<dbReference type="Gene3D" id="3.40.50.10170">
    <property type="match status" value="1"/>
</dbReference>
<reference evidence="3 4" key="1">
    <citation type="journal article" date="2015" name="Genome Announc.">
        <title>Expanding the biotechnology potential of lactobacilli through comparative genomics of 213 strains and associated genera.</title>
        <authorList>
            <person name="Sun Z."/>
            <person name="Harris H.M."/>
            <person name="McCann A."/>
            <person name="Guo C."/>
            <person name="Argimon S."/>
            <person name="Zhang W."/>
            <person name="Yang X."/>
            <person name="Jeffery I.B."/>
            <person name="Cooney J.C."/>
            <person name="Kagawa T.F."/>
            <person name="Liu W."/>
            <person name="Song Y."/>
            <person name="Salvetti E."/>
            <person name="Wrobel A."/>
            <person name="Rasinkangas P."/>
            <person name="Parkhill J."/>
            <person name="Rea M.C."/>
            <person name="O'Sullivan O."/>
            <person name="Ritari J."/>
            <person name="Douillard F.P."/>
            <person name="Paul Ross R."/>
            <person name="Yang R."/>
            <person name="Briner A.E."/>
            <person name="Felis G.E."/>
            <person name="de Vos W.M."/>
            <person name="Barrangou R."/>
            <person name="Klaenhammer T.R."/>
            <person name="Caufield P.W."/>
            <person name="Cui Y."/>
            <person name="Zhang H."/>
            <person name="O'Toole P.W."/>
        </authorList>
    </citation>
    <scope>NUCLEOTIDE SEQUENCE [LARGE SCALE GENOMIC DNA]</scope>
    <source>
        <strain evidence="3 4">DSM 23365</strain>
    </source>
</reference>
<dbReference type="InterPro" id="IPR003797">
    <property type="entry name" value="DegV"/>
</dbReference>
<organism evidence="3 4">
    <name type="scientific">Secundilactobacillus similis DSM 23365 = JCM 2765</name>
    <dbReference type="NCBI Taxonomy" id="1423804"/>
    <lineage>
        <taxon>Bacteria</taxon>
        <taxon>Bacillati</taxon>
        <taxon>Bacillota</taxon>
        <taxon>Bacilli</taxon>
        <taxon>Lactobacillales</taxon>
        <taxon>Lactobacillaceae</taxon>
        <taxon>Secundilactobacillus</taxon>
    </lineage>
</organism>
<dbReference type="AlphaFoldDB" id="A0A0R2EYW8"/>
<comment type="function">
    <text evidence="1">May bind long-chain fatty acids, such as palmitate, and may play a role in lipid transport or fatty acid metabolism.</text>
</comment>
<name>A0A0R2EYW8_9LACO</name>
<evidence type="ECO:0000256" key="2">
    <source>
        <dbReference type="ARBA" id="ARBA00023121"/>
    </source>
</evidence>
<gene>
    <name evidence="3" type="ORF">FD14_GL001056</name>
</gene>